<organism evidence="1">
    <name type="scientific">Ignisphaera aggregans</name>
    <dbReference type="NCBI Taxonomy" id="334771"/>
    <lineage>
        <taxon>Archaea</taxon>
        <taxon>Thermoproteota</taxon>
        <taxon>Thermoprotei</taxon>
        <taxon>Desulfurococcales</taxon>
        <taxon>Desulfurococcaceae</taxon>
        <taxon>Ignisphaera</taxon>
    </lineage>
</organism>
<dbReference type="SUPFAM" id="SSF53187">
    <property type="entry name" value="Zn-dependent exopeptidases"/>
    <property type="match status" value="1"/>
</dbReference>
<evidence type="ECO:0008006" key="2">
    <source>
        <dbReference type="Google" id="ProtNLM"/>
    </source>
</evidence>
<gene>
    <name evidence="1" type="ORF">ENO26_10980</name>
</gene>
<dbReference type="EMBL" id="DSEU01000076">
    <property type="protein sequence ID" value="HEM68061.1"/>
    <property type="molecule type" value="Genomic_DNA"/>
</dbReference>
<name>A0A7J2U5R0_9CREN</name>
<accession>A0A7J2U5R0</accession>
<protein>
    <recommendedName>
        <fullName evidence="2">Peptidase M14</fullName>
    </recommendedName>
</protein>
<reference evidence="1" key="1">
    <citation type="journal article" date="2020" name="mSystems">
        <title>Genome- and Community-Level Interaction Insights into Carbon Utilization and Element Cycling Functions of Hydrothermarchaeota in Hydrothermal Sediment.</title>
        <authorList>
            <person name="Zhou Z."/>
            <person name="Liu Y."/>
            <person name="Xu W."/>
            <person name="Pan J."/>
            <person name="Luo Z.H."/>
            <person name="Li M."/>
        </authorList>
    </citation>
    <scope>NUCLEOTIDE SEQUENCE [LARGE SCALE GENOMIC DNA]</scope>
    <source>
        <strain evidence="1">SpSt-125</strain>
    </source>
</reference>
<sequence length="464" mass="53910">MFPNVIKEVVYRCLEFVYSVNEFLTVEELRSSSRRYVQENRDIAEFIEVGYSRSGDSVEALVVRGSDEKIVLAFGFPHPNEPVGSITLEFLTQILARDRDLLKKLGSTWVIVKIADVFGAKLNEEWFKGGFDLLKYALNYYRSPGYKQVEWSFPIHYKNLRFDNPVPETKALMKLIDMWKPTHIYSLHNAGFSGTYYYLAGDLGREVLEILYSIPKTLGIPIHRGEPEAPYVRKLYEGVFLMPSTEDIYDWYEKYLGKPPIDIIKHGGSSYDYAKKVNPKVFELVSEVPYIYDDRLDNDTPVGIPRREILRLATRKEEEIITEIESYVEKLKPYISSDNPFYESITYFVEVNKKSLEAEKKWVEEDPKLDENATVAQIFNAYTVTLFDTALRYGLLYRAINFEISSGIKTPSLESLREEIYKRVVNYVELFKKYSKYYIVPIEKLVKIQLASIITTVIGVDQYT</sequence>
<proteinExistence type="predicted"/>
<dbReference type="Gene3D" id="3.40.630.10">
    <property type="entry name" value="Zn peptidases"/>
    <property type="match status" value="1"/>
</dbReference>
<dbReference type="AlphaFoldDB" id="A0A7J2U5R0"/>
<evidence type="ECO:0000313" key="1">
    <source>
        <dbReference type="EMBL" id="HEM68061.1"/>
    </source>
</evidence>
<comment type="caution">
    <text evidence="1">The sequence shown here is derived from an EMBL/GenBank/DDBJ whole genome shotgun (WGS) entry which is preliminary data.</text>
</comment>